<gene>
    <name evidence="14" type="ORF">DGYR_LOCUS10484</name>
</gene>
<dbReference type="Gene3D" id="1.20.120.350">
    <property type="entry name" value="Voltage-gated potassium channels. Chain C"/>
    <property type="match status" value="1"/>
</dbReference>
<evidence type="ECO:0000256" key="8">
    <source>
        <dbReference type="ARBA" id="ARBA00022989"/>
    </source>
</evidence>
<keyword evidence="15" id="KW-1185">Reference proteome</keyword>
<feature type="transmembrane region" description="Helical" evidence="12">
    <location>
        <begin position="312"/>
        <end position="333"/>
    </location>
</feature>
<name>A0A7I8W2C2_9ANNE</name>
<evidence type="ECO:0000256" key="7">
    <source>
        <dbReference type="ARBA" id="ARBA00022958"/>
    </source>
</evidence>
<dbReference type="PANTHER" id="PTHR11537:SF252">
    <property type="entry name" value="POTASSIUM VOLTAGE-GATED CHANNEL PROTEIN SHAW"/>
    <property type="match status" value="1"/>
</dbReference>
<evidence type="ECO:0000256" key="11">
    <source>
        <dbReference type="ARBA" id="ARBA00023303"/>
    </source>
</evidence>
<evidence type="ECO:0000256" key="10">
    <source>
        <dbReference type="ARBA" id="ARBA00023136"/>
    </source>
</evidence>
<organism evidence="14 15">
    <name type="scientific">Dimorphilus gyrociliatus</name>
    <dbReference type="NCBI Taxonomy" id="2664684"/>
    <lineage>
        <taxon>Eukaryota</taxon>
        <taxon>Metazoa</taxon>
        <taxon>Spiralia</taxon>
        <taxon>Lophotrochozoa</taxon>
        <taxon>Annelida</taxon>
        <taxon>Polychaeta</taxon>
        <taxon>Polychaeta incertae sedis</taxon>
        <taxon>Dinophilidae</taxon>
        <taxon>Dimorphilus</taxon>
    </lineage>
</organism>
<evidence type="ECO:0000256" key="12">
    <source>
        <dbReference type="SAM" id="Phobius"/>
    </source>
</evidence>
<dbReference type="SMART" id="SM00225">
    <property type="entry name" value="BTB"/>
    <property type="match status" value="1"/>
</dbReference>
<keyword evidence="3" id="KW-0633">Potassium transport</keyword>
<keyword evidence="10 12" id="KW-0472">Membrane</keyword>
<keyword evidence="7" id="KW-0630">Potassium</keyword>
<feature type="transmembrane region" description="Helical" evidence="12">
    <location>
        <begin position="385"/>
        <end position="402"/>
    </location>
</feature>
<dbReference type="Proteomes" id="UP000549394">
    <property type="component" value="Unassembled WGS sequence"/>
</dbReference>
<dbReference type="Gene3D" id="1.10.287.70">
    <property type="match status" value="1"/>
</dbReference>
<dbReference type="Pfam" id="PF00520">
    <property type="entry name" value="Ion_trans"/>
    <property type="match status" value="1"/>
</dbReference>
<dbReference type="GO" id="GO:0005251">
    <property type="term" value="F:delayed rectifier potassium channel activity"/>
    <property type="evidence" value="ECO:0007669"/>
    <property type="project" value="TreeGrafter"/>
</dbReference>
<keyword evidence="2" id="KW-0813">Transport</keyword>
<evidence type="ECO:0000256" key="3">
    <source>
        <dbReference type="ARBA" id="ARBA00022538"/>
    </source>
</evidence>
<keyword evidence="4 12" id="KW-0812">Transmembrane</keyword>
<dbReference type="PRINTS" id="PR01498">
    <property type="entry name" value="SHAWCHANNEL"/>
</dbReference>
<dbReference type="Pfam" id="PF02214">
    <property type="entry name" value="BTB_2"/>
    <property type="match status" value="1"/>
</dbReference>
<dbReference type="InterPro" id="IPR003968">
    <property type="entry name" value="K_chnl_volt-dep_Kv"/>
</dbReference>
<keyword evidence="11" id="KW-0407">Ion channel</keyword>
<dbReference type="InterPro" id="IPR011333">
    <property type="entry name" value="SKP1/BTB/POZ_sf"/>
</dbReference>
<dbReference type="SUPFAM" id="SSF81324">
    <property type="entry name" value="Voltage-gated potassium channels"/>
    <property type="match status" value="1"/>
</dbReference>
<evidence type="ECO:0000313" key="14">
    <source>
        <dbReference type="EMBL" id="CAD5122707.1"/>
    </source>
</evidence>
<dbReference type="InterPro" id="IPR027359">
    <property type="entry name" value="Volt_channel_dom_sf"/>
</dbReference>
<dbReference type="Gene3D" id="3.30.710.10">
    <property type="entry name" value="Potassium Channel Kv1.1, Chain A"/>
    <property type="match status" value="1"/>
</dbReference>
<evidence type="ECO:0000256" key="5">
    <source>
        <dbReference type="ARBA" id="ARBA00022826"/>
    </source>
</evidence>
<comment type="caution">
    <text evidence="14">The sequence shown here is derived from an EMBL/GenBank/DDBJ whole genome shotgun (WGS) entry which is preliminary data.</text>
</comment>
<dbReference type="PRINTS" id="PR00169">
    <property type="entry name" value="KCHANNEL"/>
</dbReference>
<dbReference type="InterPro" id="IPR003131">
    <property type="entry name" value="T1-type_BTB"/>
</dbReference>
<evidence type="ECO:0000259" key="13">
    <source>
        <dbReference type="SMART" id="SM00225"/>
    </source>
</evidence>
<dbReference type="PRINTS" id="PR01491">
    <property type="entry name" value="KVCHANNEL"/>
</dbReference>
<keyword evidence="5" id="KW-0631">Potassium channel</keyword>
<comment type="subcellular location">
    <subcellularLocation>
        <location evidence="1">Membrane</location>
        <topology evidence="1">Multi-pass membrane protein</topology>
    </subcellularLocation>
</comment>
<dbReference type="SUPFAM" id="SSF54695">
    <property type="entry name" value="POZ domain"/>
    <property type="match status" value="1"/>
</dbReference>
<evidence type="ECO:0000256" key="4">
    <source>
        <dbReference type="ARBA" id="ARBA00022692"/>
    </source>
</evidence>
<dbReference type="InterPro" id="IPR028325">
    <property type="entry name" value="VG_K_chnl"/>
</dbReference>
<evidence type="ECO:0000313" key="15">
    <source>
        <dbReference type="Proteomes" id="UP000549394"/>
    </source>
</evidence>
<dbReference type="PANTHER" id="PTHR11537">
    <property type="entry name" value="VOLTAGE-GATED POTASSIUM CHANNEL"/>
    <property type="match status" value="1"/>
</dbReference>
<dbReference type="AlphaFoldDB" id="A0A7I8W2C2"/>
<keyword evidence="9" id="KW-0406">Ion transport</keyword>
<dbReference type="InterPro" id="IPR000210">
    <property type="entry name" value="BTB/POZ_dom"/>
</dbReference>
<dbReference type="OrthoDB" id="10025005at2759"/>
<dbReference type="GO" id="GO:0001508">
    <property type="term" value="P:action potential"/>
    <property type="evidence" value="ECO:0007669"/>
    <property type="project" value="TreeGrafter"/>
</dbReference>
<accession>A0A7I8W2C2</accession>
<evidence type="ECO:0000256" key="1">
    <source>
        <dbReference type="ARBA" id="ARBA00004141"/>
    </source>
</evidence>
<dbReference type="EMBL" id="CAJFCJ010000018">
    <property type="protein sequence ID" value="CAD5122707.1"/>
    <property type="molecule type" value="Genomic_DNA"/>
</dbReference>
<feature type="transmembrane region" description="Helical" evidence="12">
    <location>
        <begin position="353"/>
        <end position="373"/>
    </location>
</feature>
<reference evidence="14 15" key="1">
    <citation type="submission" date="2020-08" db="EMBL/GenBank/DDBJ databases">
        <authorList>
            <person name="Hejnol A."/>
        </authorList>
    </citation>
    <scope>NUCLEOTIDE SEQUENCE [LARGE SCALE GENOMIC DNA]</scope>
</reference>
<keyword evidence="8 12" id="KW-1133">Transmembrane helix</keyword>
<feature type="transmembrane region" description="Helical" evidence="12">
    <location>
        <begin position="409"/>
        <end position="434"/>
    </location>
</feature>
<feature type="transmembrane region" description="Helical" evidence="12">
    <location>
        <begin position="274"/>
        <end position="292"/>
    </location>
</feature>
<sequence length="479" mass="55967">MSDESGTFFYHSPNHQEDDRIRRMVKFDELVTLNVGGQKFVIGKDVLKKVPNTRLSAICETDGNYNIEKKEYYFDRNPDLFNCILDYYRTDELHFPHNYCGPTIYKELVYWQIEEGEISSCCWNRYREFEQEKKIFAQIERAFESKTQPAEVSAVINSQWGIETWRRRLWIFLEEPMSSRAAKIWTTIFFSFVLFSIAILCVETHPIARVPKEFNETNRTRVSKKSVAVNNPKLQLLFTTNPHPVLNFFDKFCAWFFTVELIVRFFVAPNHIKFFMSAMNIIDVLCVLPMWINNILNIFEINLIKEEDMSLLPVFFLLMTLRVLRICRILRLARHYTGVKILLLALKASMAELAMLLIFVFIVVMVFSVVIYYAEFFRPDTFGSIFEGYWWAIITLTTVGYGDMYPKSAVGYIIGALCALTGILATGLPVPIIANNFNLYYSHAQLQNAVVQRKNRKRTKEMIANIDSENDEPFDEETL</sequence>
<protein>
    <submittedName>
        <fullName evidence="14">DgyrCDS11115</fullName>
    </submittedName>
</protein>
<dbReference type="InterPro" id="IPR003974">
    <property type="entry name" value="K_chnl_volt-dep_Kv3"/>
</dbReference>
<evidence type="ECO:0000256" key="2">
    <source>
        <dbReference type="ARBA" id="ARBA00022448"/>
    </source>
</evidence>
<dbReference type="GO" id="GO:0008076">
    <property type="term" value="C:voltage-gated potassium channel complex"/>
    <property type="evidence" value="ECO:0007669"/>
    <property type="project" value="InterPro"/>
</dbReference>
<evidence type="ECO:0000256" key="9">
    <source>
        <dbReference type="ARBA" id="ARBA00023065"/>
    </source>
</evidence>
<proteinExistence type="predicted"/>
<dbReference type="InterPro" id="IPR005821">
    <property type="entry name" value="Ion_trans_dom"/>
</dbReference>
<dbReference type="GO" id="GO:0051260">
    <property type="term" value="P:protein homooligomerization"/>
    <property type="evidence" value="ECO:0007669"/>
    <property type="project" value="InterPro"/>
</dbReference>
<feature type="transmembrane region" description="Helical" evidence="12">
    <location>
        <begin position="184"/>
        <end position="202"/>
    </location>
</feature>
<keyword evidence="6" id="KW-0851">Voltage-gated channel</keyword>
<feature type="domain" description="BTB" evidence="13">
    <location>
        <begin position="29"/>
        <end position="129"/>
    </location>
</feature>
<dbReference type="FunFam" id="1.10.287.70:FF:000002">
    <property type="entry name" value="Potassium voltage-gated channel subfamily a member"/>
    <property type="match status" value="1"/>
</dbReference>
<evidence type="ECO:0000256" key="6">
    <source>
        <dbReference type="ARBA" id="ARBA00022882"/>
    </source>
</evidence>